<gene>
    <name evidence="2" type="ORF">HHL28_03160</name>
</gene>
<accession>A0A858R4C1</accession>
<evidence type="ECO:0000259" key="1">
    <source>
        <dbReference type="Pfam" id="PF04230"/>
    </source>
</evidence>
<dbReference type="InterPro" id="IPR007345">
    <property type="entry name" value="Polysacch_pyruvyl_Trfase"/>
</dbReference>
<keyword evidence="3" id="KW-1185">Reference proteome</keyword>
<dbReference type="Proteomes" id="UP000501891">
    <property type="component" value="Chromosome"/>
</dbReference>
<dbReference type="KEGG" id="acru:HHL28_03160"/>
<proteinExistence type="predicted"/>
<organism evidence="2 3">
    <name type="scientific">Aerophototrophica crusticola</name>
    <dbReference type="NCBI Taxonomy" id="1709002"/>
    <lineage>
        <taxon>Bacteria</taxon>
        <taxon>Pseudomonadati</taxon>
        <taxon>Pseudomonadota</taxon>
        <taxon>Alphaproteobacteria</taxon>
        <taxon>Rhodospirillales</taxon>
        <taxon>Rhodospirillaceae</taxon>
        <taxon>Aerophototrophica</taxon>
    </lineage>
</organism>
<evidence type="ECO:0000313" key="3">
    <source>
        <dbReference type="Proteomes" id="UP000501891"/>
    </source>
</evidence>
<dbReference type="EMBL" id="CP051775">
    <property type="protein sequence ID" value="QJE72231.1"/>
    <property type="molecule type" value="Genomic_DNA"/>
</dbReference>
<protein>
    <submittedName>
        <fullName evidence="2">Exopolysaccharide biosynthesis protein</fullName>
    </submittedName>
</protein>
<evidence type="ECO:0000313" key="2">
    <source>
        <dbReference type="EMBL" id="QJE72231.1"/>
    </source>
</evidence>
<feature type="domain" description="Polysaccharide pyruvyl transferase" evidence="1">
    <location>
        <begin position="49"/>
        <end position="305"/>
    </location>
</feature>
<sequence>MIAARSSSPPLAPGHAAAMEGLKGRLDGLADFIPRGRPVLYLDYPLHLNVGDMLINLGTEAWLAAHGYEVVGRACVHDATPRDWTRISQDTTVLLHGGGNFGDLYGVHQELRERVVADLPHNKIVVMPQSVHFRDAANLRRTASVLKRHRDLTITVRDHESRELLGPALGGMPIHMFPDMAHALWPLSAGQEAGGQGTLCLWRVDIEKVDYADQFGSQAGKPVDWEDMVTPAEMAAFKALLRWVRLDNRLGHRFPNHRLWYSLRDRIVGRMVRTFAAHDAVTTNRLHAIILSCLLERPVTYTDNSYGKLSRYHAAWLEGCDVVRV</sequence>
<dbReference type="AlphaFoldDB" id="A0A858R4C1"/>
<reference evidence="2" key="1">
    <citation type="submission" date="2020-04" db="EMBL/GenBank/DDBJ databases">
        <title>A desert anoxygenic phototrophic bacterium fixes CO2 using RubisCO under aerobic conditions.</title>
        <authorList>
            <person name="Tang K."/>
        </authorList>
    </citation>
    <scope>NUCLEOTIDE SEQUENCE [LARGE SCALE GENOMIC DNA]</scope>
    <source>
        <strain evidence="2">MIMtkB3</strain>
    </source>
</reference>
<name>A0A858R4C1_9PROT</name>
<dbReference type="Pfam" id="PF04230">
    <property type="entry name" value="PS_pyruv_trans"/>
    <property type="match status" value="1"/>
</dbReference>